<feature type="domain" description="DUF4246" evidence="2">
    <location>
        <begin position="87"/>
        <end position="564"/>
    </location>
</feature>
<keyword evidence="5" id="KW-1185">Reference proteome</keyword>
<accession>A0A165L8U9</accession>
<dbReference type="Pfam" id="PF21666">
    <property type="entry name" value="DUF4246_N"/>
    <property type="match status" value="1"/>
</dbReference>
<dbReference type="InterPro" id="IPR049207">
    <property type="entry name" value="DUF4246_N"/>
</dbReference>
<dbReference type="STRING" id="1314781.A0A165L8U9"/>
<feature type="region of interest" description="Disordered" evidence="1">
    <location>
        <begin position="358"/>
        <end position="377"/>
    </location>
</feature>
<sequence length="633" mass="72374">MSASDSLEYVPYDGEVLMDEVEFPHPFYQESRLQDGDIPRTLVELRMCALSAALRAKPEWWRKCTDPEIRARWTQEALSQDDDMTPEQVDYVLDELAGYSSLRDEKTGIEIACCDRIWQSDTLVSDALRDALKQGTKVLENVPDEQKDWHPRSNGFVLDLVHPSLYPLVYGRSMVNWNFKTRGEALRYAFENDHTTVWGWLRDRDPHYRTREGRGDLPSDPKIEHLLHWLFETREEDVDNETWRAKAETAFEDIENEWYKSLAPALDPRLLRQGLKVAQAPEGSSVISERFAWLPTNFVVGASGVKMLGYINNIHPSNTTLLDAVESIVAAFVPLFERVLTDLLPENAIPLRVSDKYERSKSGEPEQLSDEGDTDFEDRYNDWHAEQPLMLDLPAYPGAIEKRAQKYSLRGRDIQVIVKLASIVLIPEKAEYPGGSWHVEGMKNERIVASGIYYYDEENIGESRLAFRTAVREPENYDRTDPDAAEEVWGLDQEAIHVQDLGSIETKSGRCIAFPNIFQHRVAPFSLVDKTKPGHRKILALFLVDPNVKIPSTSIVAPQQKDLLIETLQTCGGRVAKLPTELLQLIAKDTHIMTRAEAFAYREELMDERTRFVDHQAEEGQGFFGATFNMCEH</sequence>
<dbReference type="EMBL" id="KV425929">
    <property type="protein sequence ID" value="KZV97526.1"/>
    <property type="molecule type" value="Genomic_DNA"/>
</dbReference>
<proteinExistence type="predicted"/>
<organism evidence="4 5">
    <name type="scientific">Exidia glandulosa HHB12029</name>
    <dbReference type="NCBI Taxonomy" id="1314781"/>
    <lineage>
        <taxon>Eukaryota</taxon>
        <taxon>Fungi</taxon>
        <taxon>Dikarya</taxon>
        <taxon>Basidiomycota</taxon>
        <taxon>Agaricomycotina</taxon>
        <taxon>Agaricomycetes</taxon>
        <taxon>Auriculariales</taxon>
        <taxon>Exidiaceae</taxon>
        <taxon>Exidia</taxon>
    </lineage>
</organism>
<evidence type="ECO:0000259" key="3">
    <source>
        <dbReference type="Pfam" id="PF21666"/>
    </source>
</evidence>
<dbReference type="AlphaFoldDB" id="A0A165L8U9"/>
<dbReference type="InterPro" id="IPR049192">
    <property type="entry name" value="DUF4246_C"/>
</dbReference>
<dbReference type="PANTHER" id="PTHR33119">
    <property type="entry name" value="IFI3P"/>
    <property type="match status" value="1"/>
</dbReference>
<dbReference type="InterPro" id="IPR025340">
    <property type="entry name" value="DUF4246"/>
</dbReference>
<name>A0A165L8U9_EXIGL</name>
<evidence type="ECO:0000313" key="5">
    <source>
        <dbReference type="Proteomes" id="UP000077266"/>
    </source>
</evidence>
<protein>
    <submittedName>
        <fullName evidence="4">Uncharacterized protein</fullName>
    </submittedName>
</protein>
<dbReference type="InParanoid" id="A0A165L8U9"/>
<feature type="compositionally biased region" description="Acidic residues" evidence="1">
    <location>
        <begin position="367"/>
        <end position="376"/>
    </location>
</feature>
<dbReference type="Proteomes" id="UP000077266">
    <property type="component" value="Unassembled WGS sequence"/>
</dbReference>
<evidence type="ECO:0000256" key="1">
    <source>
        <dbReference type="SAM" id="MobiDB-lite"/>
    </source>
</evidence>
<reference evidence="4 5" key="1">
    <citation type="journal article" date="2016" name="Mol. Biol. Evol.">
        <title>Comparative Genomics of Early-Diverging Mushroom-Forming Fungi Provides Insights into the Origins of Lignocellulose Decay Capabilities.</title>
        <authorList>
            <person name="Nagy L.G."/>
            <person name="Riley R."/>
            <person name="Tritt A."/>
            <person name="Adam C."/>
            <person name="Daum C."/>
            <person name="Floudas D."/>
            <person name="Sun H."/>
            <person name="Yadav J.S."/>
            <person name="Pangilinan J."/>
            <person name="Larsson K.H."/>
            <person name="Matsuura K."/>
            <person name="Barry K."/>
            <person name="Labutti K."/>
            <person name="Kuo R."/>
            <person name="Ohm R.A."/>
            <person name="Bhattacharya S.S."/>
            <person name="Shirouzu T."/>
            <person name="Yoshinaga Y."/>
            <person name="Martin F.M."/>
            <person name="Grigoriev I.V."/>
            <person name="Hibbett D.S."/>
        </authorList>
    </citation>
    <scope>NUCLEOTIDE SEQUENCE [LARGE SCALE GENOMIC DNA]</scope>
    <source>
        <strain evidence="4 5">HHB12029</strain>
    </source>
</reference>
<feature type="domain" description="DUF4246" evidence="3">
    <location>
        <begin position="11"/>
        <end position="76"/>
    </location>
</feature>
<dbReference type="OrthoDB" id="415532at2759"/>
<gene>
    <name evidence="4" type="ORF">EXIGLDRAFT_730457</name>
</gene>
<dbReference type="Pfam" id="PF14033">
    <property type="entry name" value="DUF4246"/>
    <property type="match status" value="1"/>
</dbReference>
<evidence type="ECO:0000313" key="4">
    <source>
        <dbReference type="EMBL" id="KZV97526.1"/>
    </source>
</evidence>
<dbReference type="PANTHER" id="PTHR33119:SF1">
    <property type="entry name" value="FE2OG DIOXYGENASE DOMAIN-CONTAINING PROTEIN"/>
    <property type="match status" value="1"/>
</dbReference>
<evidence type="ECO:0000259" key="2">
    <source>
        <dbReference type="Pfam" id="PF14033"/>
    </source>
</evidence>